<dbReference type="PROSITE" id="PS50283">
    <property type="entry name" value="NA_SOLUT_SYMP_3"/>
    <property type="match status" value="1"/>
</dbReference>
<dbReference type="GO" id="GO:0005524">
    <property type="term" value="F:ATP binding"/>
    <property type="evidence" value="ECO:0007669"/>
    <property type="project" value="UniProtKB-KW"/>
</dbReference>
<dbReference type="SUPFAM" id="SSF47384">
    <property type="entry name" value="Homodimeric domain of signal transducing histidine kinase"/>
    <property type="match status" value="1"/>
</dbReference>
<dbReference type="InterPro" id="IPR003661">
    <property type="entry name" value="HisK_dim/P_dom"/>
</dbReference>
<comment type="catalytic activity">
    <reaction evidence="1">
        <text>ATP + protein L-histidine = ADP + protein N-phospho-L-histidine.</text>
        <dbReference type="EC" id="2.7.13.3"/>
    </reaction>
</comment>
<comment type="subcellular location">
    <subcellularLocation>
        <location evidence="2">Membrane</location>
        <topology evidence="2">Multi-pass membrane protein</topology>
    </subcellularLocation>
</comment>
<gene>
    <name evidence="15" type="ORF">GCM10022409_05490</name>
</gene>
<dbReference type="SMART" id="SM00387">
    <property type="entry name" value="HATPase_c"/>
    <property type="match status" value="1"/>
</dbReference>
<feature type="transmembrane region" description="Helical" evidence="13">
    <location>
        <begin position="508"/>
        <end position="526"/>
    </location>
</feature>
<proteinExistence type="inferred from homology"/>
<dbReference type="CDD" id="cd10322">
    <property type="entry name" value="SLC5sbd"/>
    <property type="match status" value="1"/>
</dbReference>
<dbReference type="PROSITE" id="PS50109">
    <property type="entry name" value="HIS_KIN"/>
    <property type="match status" value="1"/>
</dbReference>
<dbReference type="PANTHER" id="PTHR43711">
    <property type="entry name" value="TWO-COMPONENT HISTIDINE KINASE"/>
    <property type="match status" value="1"/>
</dbReference>
<dbReference type="Gene3D" id="3.30.565.10">
    <property type="entry name" value="Histidine kinase-like ATPase, C-terminal domain"/>
    <property type="match status" value="1"/>
</dbReference>
<dbReference type="CDD" id="cd00082">
    <property type="entry name" value="HisKA"/>
    <property type="match status" value="1"/>
</dbReference>
<dbReference type="InterPro" id="IPR050736">
    <property type="entry name" value="Sensor_HK_Regulatory"/>
</dbReference>
<evidence type="ECO:0000256" key="12">
    <source>
        <dbReference type="SAM" id="Coils"/>
    </source>
</evidence>
<dbReference type="Pfam" id="PF00512">
    <property type="entry name" value="HisKA"/>
    <property type="match status" value="1"/>
</dbReference>
<evidence type="ECO:0000256" key="6">
    <source>
        <dbReference type="ARBA" id="ARBA00022679"/>
    </source>
</evidence>
<evidence type="ECO:0000256" key="3">
    <source>
        <dbReference type="ARBA" id="ARBA00006434"/>
    </source>
</evidence>
<dbReference type="EMBL" id="BAABDK010000002">
    <property type="protein sequence ID" value="GAA4024397.1"/>
    <property type="molecule type" value="Genomic_DNA"/>
</dbReference>
<evidence type="ECO:0000256" key="4">
    <source>
        <dbReference type="ARBA" id="ARBA00012438"/>
    </source>
</evidence>
<feature type="transmembrane region" description="Helical" evidence="13">
    <location>
        <begin position="447"/>
        <end position="469"/>
    </location>
</feature>
<feature type="coiled-coil region" evidence="12">
    <location>
        <begin position="663"/>
        <end position="704"/>
    </location>
</feature>
<evidence type="ECO:0000313" key="16">
    <source>
        <dbReference type="Proteomes" id="UP001501469"/>
    </source>
</evidence>
<feature type="transmembrane region" description="Helical" evidence="13">
    <location>
        <begin position="387"/>
        <end position="407"/>
    </location>
</feature>
<comment type="caution">
    <text evidence="15">The sequence shown here is derived from an EMBL/GenBank/DDBJ whole genome shotgun (WGS) entry which is preliminary data.</text>
</comment>
<name>A0ABP7TCS2_9BACT</name>
<dbReference type="PANTHER" id="PTHR43711:SF1">
    <property type="entry name" value="HISTIDINE KINASE 1"/>
    <property type="match status" value="1"/>
</dbReference>
<keyword evidence="5" id="KW-0597">Phosphoprotein</keyword>
<dbReference type="SMART" id="SM00388">
    <property type="entry name" value="HisKA"/>
    <property type="match status" value="1"/>
</dbReference>
<keyword evidence="16" id="KW-1185">Reference proteome</keyword>
<feature type="transmembrane region" description="Helical" evidence="13">
    <location>
        <begin position="196"/>
        <end position="218"/>
    </location>
</feature>
<dbReference type="PRINTS" id="PR00344">
    <property type="entry name" value="BCTRLSENSOR"/>
</dbReference>
<keyword evidence="15" id="KW-0547">Nucleotide-binding</keyword>
<keyword evidence="12" id="KW-0175">Coiled coil</keyword>
<dbReference type="CDD" id="cd16922">
    <property type="entry name" value="HATPase_EvgS-ArcB-TorS-like"/>
    <property type="match status" value="1"/>
</dbReference>
<feature type="transmembrane region" description="Helical" evidence="13">
    <location>
        <begin position="39"/>
        <end position="56"/>
    </location>
</feature>
<feature type="domain" description="Histidine kinase" evidence="14">
    <location>
        <begin position="711"/>
        <end position="931"/>
    </location>
</feature>
<dbReference type="InterPro" id="IPR001734">
    <property type="entry name" value="Na/solute_symporter"/>
</dbReference>
<evidence type="ECO:0000256" key="7">
    <source>
        <dbReference type="ARBA" id="ARBA00022692"/>
    </source>
</evidence>
<evidence type="ECO:0000313" key="15">
    <source>
        <dbReference type="EMBL" id="GAA4024397.1"/>
    </source>
</evidence>
<evidence type="ECO:0000256" key="2">
    <source>
        <dbReference type="ARBA" id="ARBA00004141"/>
    </source>
</evidence>
<dbReference type="InterPro" id="IPR005467">
    <property type="entry name" value="His_kinase_dom"/>
</dbReference>
<feature type="transmembrane region" description="Helical" evidence="13">
    <location>
        <begin position="475"/>
        <end position="496"/>
    </location>
</feature>
<dbReference type="InterPro" id="IPR036890">
    <property type="entry name" value="HATPase_C_sf"/>
</dbReference>
<dbReference type="SUPFAM" id="SSF55874">
    <property type="entry name" value="ATPase domain of HSP90 chaperone/DNA topoisomerase II/histidine kinase"/>
    <property type="match status" value="1"/>
</dbReference>
<protein>
    <recommendedName>
        <fullName evidence="4">histidine kinase</fullName>
        <ecNumber evidence="4">2.7.13.3</ecNumber>
    </recommendedName>
</protein>
<evidence type="ECO:0000256" key="13">
    <source>
        <dbReference type="SAM" id="Phobius"/>
    </source>
</evidence>
<keyword evidence="10" id="KW-0902">Two-component regulatory system</keyword>
<dbReference type="RefSeq" id="WP_345050002.1">
    <property type="nucleotide sequence ID" value="NZ_BAABDK010000002.1"/>
</dbReference>
<feature type="transmembrane region" description="Helical" evidence="13">
    <location>
        <begin position="342"/>
        <end position="367"/>
    </location>
</feature>
<dbReference type="InterPro" id="IPR003594">
    <property type="entry name" value="HATPase_dom"/>
</dbReference>
<evidence type="ECO:0000256" key="1">
    <source>
        <dbReference type="ARBA" id="ARBA00000085"/>
    </source>
</evidence>
<dbReference type="Gene3D" id="1.20.1730.10">
    <property type="entry name" value="Sodium/glucose cotransporter"/>
    <property type="match status" value="1"/>
</dbReference>
<feature type="transmembrane region" description="Helical" evidence="13">
    <location>
        <begin position="113"/>
        <end position="133"/>
    </location>
</feature>
<sequence length="954" mass="103364">MSKLLVIGFSFGYLALLFGVAYAAERRSEARKSLVSNPYVYALSMAVYCTAWTYYGSVGRAAHNGLEFVGIYLGPTLLAPAWWLVLRKIIRVSRQQRLTSIADFISARYGKSAGLGALVTVVCVLGIVPYIALQIKAIATSFVTLTGSGAGGGGPAAATALYTTGALAVFTILFGVRSVEATERHEGIVLAVAVESLLKLVAFLVLGGFVTFGLFNGFTDVFDQAAAVPALRQLFTLRGAGTSGAEWFTLLVLSMSAVLLLPRQFQVAVVENVDENHLRKAMWLFPLYLIVINLFVLPIAFGGLLKLGHTGLDADTYVLALPLATGHSWLALLTYLGGLSAASSMIIVETIALSVMMSNHLLMPLLVRLPNARAKGQTRWFAYLGRVALESRRLAVVLVLMIAYGYYAEVGKQLPLVNTGLVSFAAVAQFVPAVLGGLYWKGGTRRGATVGLLAGFAVWFFTLVLPALVGPGRLLPASVLTAGLGGVAALRPFALFGLEGLDYLSHGLFWSWLFNIGLYVGLSLAWPPTALELRQADVFVDVFTRRSLAEEVTGWTGRTPFPDVRALLLGFLGKKRTNQALRAFTDRFPDAMPESTAAFPAPDAAVTSFPPAAIQPLHETADPRLLNYAEKLLAGSLGPASARMLVASVAGAEQISYDSVVGILRESQQLLEANRQLQKQSRQLQRLTDELRAAYDQLQALDQRKDEFLYTVTHELRTPLTSIRALAEILADNPELAEAERQHFQLTIGREAERLTRLITLVLDLEKFESGQATLTRTAVPIADLVAEALDAVGQLLRDKHITLHVDTPDDLPILYADRDRLMQVLVNLLSNAIKASRADGTGRIAVLAWPAASLVLLCVEDNGRGISPAAQHLIFDKFYQAQNQTTRKPEGTGLGLAITRKIVELHRGRIWVESAVEQGARFFVELPLVQNDPEELPAELAETSLLPAAINKL</sequence>
<keyword evidence="8" id="KW-0418">Kinase</keyword>
<keyword evidence="6" id="KW-0808">Transferase</keyword>
<feature type="transmembrane region" description="Helical" evidence="13">
    <location>
        <begin position="68"/>
        <end position="85"/>
    </location>
</feature>
<keyword evidence="11 13" id="KW-0472">Membrane</keyword>
<evidence type="ECO:0000256" key="11">
    <source>
        <dbReference type="ARBA" id="ARBA00023136"/>
    </source>
</evidence>
<evidence type="ECO:0000256" key="5">
    <source>
        <dbReference type="ARBA" id="ARBA00022553"/>
    </source>
</evidence>
<dbReference type="InterPro" id="IPR004358">
    <property type="entry name" value="Sig_transdc_His_kin-like_C"/>
</dbReference>
<feature type="transmembrane region" description="Helical" evidence="13">
    <location>
        <begin position="281"/>
        <end position="305"/>
    </location>
</feature>
<organism evidence="15 16">
    <name type="scientific">Hymenobacter glaciei</name>
    <dbReference type="NCBI Taxonomy" id="877209"/>
    <lineage>
        <taxon>Bacteria</taxon>
        <taxon>Pseudomonadati</taxon>
        <taxon>Bacteroidota</taxon>
        <taxon>Cytophagia</taxon>
        <taxon>Cytophagales</taxon>
        <taxon>Hymenobacteraceae</taxon>
        <taxon>Hymenobacter</taxon>
    </lineage>
</organism>
<evidence type="ECO:0000256" key="8">
    <source>
        <dbReference type="ARBA" id="ARBA00022777"/>
    </source>
</evidence>
<dbReference type="EC" id="2.7.13.3" evidence="4"/>
<dbReference type="InterPro" id="IPR038377">
    <property type="entry name" value="Na/Glc_symporter_sf"/>
</dbReference>
<comment type="similarity">
    <text evidence="3">Belongs to the sodium:solute symporter (SSF) (TC 2.A.21) family.</text>
</comment>
<reference evidence="16" key="1">
    <citation type="journal article" date="2019" name="Int. J. Syst. Evol. Microbiol.">
        <title>The Global Catalogue of Microorganisms (GCM) 10K type strain sequencing project: providing services to taxonomists for standard genome sequencing and annotation.</title>
        <authorList>
            <consortium name="The Broad Institute Genomics Platform"/>
            <consortium name="The Broad Institute Genome Sequencing Center for Infectious Disease"/>
            <person name="Wu L."/>
            <person name="Ma J."/>
        </authorList>
    </citation>
    <scope>NUCLEOTIDE SEQUENCE [LARGE SCALE GENOMIC DNA]</scope>
    <source>
        <strain evidence="16">JCM 17225</strain>
    </source>
</reference>
<dbReference type="Gene3D" id="1.10.287.130">
    <property type="match status" value="1"/>
</dbReference>
<feature type="transmembrane region" description="Helical" evidence="13">
    <location>
        <begin position="419"/>
        <end position="440"/>
    </location>
</feature>
<evidence type="ECO:0000259" key="14">
    <source>
        <dbReference type="PROSITE" id="PS50109"/>
    </source>
</evidence>
<keyword evidence="15" id="KW-0067">ATP-binding</keyword>
<keyword evidence="7 13" id="KW-0812">Transmembrane</keyword>
<feature type="transmembrane region" description="Helical" evidence="13">
    <location>
        <begin position="239"/>
        <end position="261"/>
    </location>
</feature>
<dbReference type="InterPro" id="IPR036097">
    <property type="entry name" value="HisK_dim/P_sf"/>
</dbReference>
<accession>A0ABP7TCS2</accession>
<evidence type="ECO:0000256" key="10">
    <source>
        <dbReference type="ARBA" id="ARBA00023012"/>
    </source>
</evidence>
<keyword evidence="9 13" id="KW-1133">Transmembrane helix</keyword>
<feature type="transmembrane region" description="Helical" evidence="13">
    <location>
        <begin position="154"/>
        <end position="176"/>
    </location>
</feature>
<dbReference type="Pfam" id="PF02518">
    <property type="entry name" value="HATPase_c"/>
    <property type="match status" value="1"/>
</dbReference>
<dbReference type="Proteomes" id="UP001501469">
    <property type="component" value="Unassembled WGS sequence"/>
</dbReference>
<evidence type="ECO:0000256" key="9">
    <source>
        <dbReference type="ARBA" id="ARBA00022989"/>
    </source>
</evidence>